<dbReference type="OrthoDB" id="10251727at2759"/>
<protein>
    <recommendedName>
        <fullName evidence="4">Ribosomal protein L1</fullName>
    </recommendedName>
</protein>
<name>A0A9W4U7M7_9PLEO</name>
<feature type="region of interest" description="Disordered" evidence="1">
    <location>
        <begin position="351"/>
        <end position="400"/>
    </location>
</feature>
<evidence type="ECO:0000313" key="3">
    <source>
        <dbReference type="Proteomes" id="UP001152607"/>
    </source>
</evidence>
<dbReference type="SUPFAM" id="SSF56808">
    <property type="entry name" value="Ribosomal protein L1"/>
    <property type="match status" value="1"/>
</dbReference>
<reference evidence="2" key="1">
    <citation type="submission" date="2023-01" db="EMBL/GenBank/DDBJ databases">
        <authorList>
            <person name="Van Ghelder C."/>
            <person name="Rancurel C."/>
        </authorList>
    </citation>
    <scope>NUCLEOTIDE SEQUENCE</scope>
    <source>
        <strain evidence="2">CNCM I-4278</strain>
    </source>
</reference>
<feature type="region of interest" description="Disordered" evidence="1">
    <location>
        <begin position="48"/>
        <end position="72"/>
    </location>
</feature>
<dbReference type="CDD" id="cd00403">
    <property type="entry name" value="Ribosomal_L1"/>
    <property type="match status" value="1"/>
</dbReference>
<dbReference type="Proteomes" id="UP001152607">
    <property type="component" value="Unassembled WGS sequence"/>
</dbReference>
<evidence type="ECO:0000256" key="1">
    <source>
        <dbReference type="SAM" id="MobiDB-lite"/>
    </source>
</evidence>
<feature type="region of interest" description="Disordered" evidence="1">
    <location>
        <begin position="1"/>
        <end position="33"/>
    </location>
</feature>
<evidence type="ECO:0000313" key="2">
    <source>
        <dbReference type="EMBL" id="CAI6330642.1"/>
    </source>
</evidence>
<dbReference type="Gene3D" id="3.40.50.790">
    <property type="match status" value="1"/>
</dbReference>
<proteinExistence type="predicted"/>
<dbReference type="Gene3D" id="3.30.190.20">
    <property type="match status" value="1"/>
</dbReference>
<dbReference type="Pfam" id="PF00687">
    <property type="entry name" value="Ribosomal_L1"/>
    <property type="match status" value="1"/>
</dbReference>
<dbReference type="InterPro" id="IPR028364">
    <property type="entry name" value="Ribosomal_uL1/biogenesis"/>
</dbReference>
<keyword evidence="3" id="KW-1185">Reference proteome</keyword>
<comment type="caution">
    <text evidence="2">The sequence shown here is derived from an EMBL/GenBank/DDBJ whole genome shotgun (WGS) entry which is preliminary data.</text>
</comment>
<gene>
    <name evidence="2" type="ORF">PDIGIT_LOCUS4276</name>
</gene>
<dbReference type="InterPro" id="IPR023674">
    <property type="entry name" value="Ribosomal_uL1-like"/>
</dbReference>
<dbReference type="AlphaFoldDB" id="A0A9W4U7M7"/>
<dbReference type="EMBL" id="CAOQHR010000002">
    <property type="protein sequence ID" value="CAI6330642.1"/>
    <property type="molecule type" value="Genomic_DNA"/>
</dbReference>
<evidence type="ECO:0008006" key="4">
    <source>
        <dbReference type="Google" id="ProtNLM"/>
    </source>
</evidence>
<accession>A0A9W4U7M7</accession>
<dbReference type="InterPro" id="IPR016095">
    <property type="entry name" value="Ribosomal_uL1_3-a/b-sand"/>
</dbReference>
<organism evidence="2 3">
    <name type="scientific">Periconia digitata</name>
    <dbReference type="NCBI Taxonomy" id="1303443"/>
    <lineage>
        <taxon>Eukaryota</taxon>
        <taxon>Fungi</taxon>
        <taxon>Dikarya</taxon>
        <taxon>Ascomycota</taxon>
        <taxon>Pezizomycotina</taxon>
        <taxon>Dothideomycetes</taxon>
        <taxon>Pleosporomycetidae</taxon>
        <taxon>Pleosporales</taxon>
        <taxon>Massarineae</taxon>
        <taxon>Periconiaceae</taxon>
        <taxon>Periconia</taxon>
    </lineage>
</organism>
<sequence length="400" mass="44389">MAKSKTLVKSKKEEKKPVEAPLTTKVANGTPYQLDPAQVEKAAAALVSHMRKHAQAQEEKAGKKSLVADEDDAEDNDQPIFLNVATKTHVHDSQRLKPTKLPLPHPIIGDNVRICIFTKDPQRAYKDLVASDSFPAPLRSKIGRVLGLDKLKKKYKSYESKRQLLAEYDIFMVDDRILKIAADFLGKTFYGTKAKRPLPIRLTAGAPSPEKGSAKKAENMVGTPQGVAKEIEAALHATYVSMSPSLNTSIKVGTLSMTPAQLKQNIEAVVERLVDRHIEHKWRNVRRLEIKGPTTKSLPIWLFDEMWTDEAQVLEHAPVLGLGNGGDKKGEKKRKWDEWEEEMLDEEELAQIKEKRARKNKSSKKEASGDGGAGAISKEKRSKLKKAALQSVPEALVASS</sequence>